<keyword evidence="7" id="KW-1185">Reference proteome</keyword>
<evidence type="ECO:0000256" key="2">
    <source>
        <dbReference type="ARBA" id="ARBA00007861"/>
    </source>
</evidence>
<evidence type="ECO:0000256" key="3">
    <source>
        <dbReference type="ARBA" id="ARBA00011187"/>
    </source>
</evidence>
<reference evidence="6" key="1">
    <citation type="journal article" date="2020" name="Nat. Commun.">
        <title>Large-scale genome sequencing of mycorrhizal fungi provides insights into the early evolution of symbiotic traits.</title>
        <authorList>
            <person name="Miyauchi S."/>
            <person name="Kiss E."/>
            <person name="Kuo A."/>
            <person name="Drula E."/>
            <person name="Kohler A."/>
            <person name="Sanchez-Garcia M."/>
            <person name="Morin E."/>
            <person name="Andreopoulos B."/>
            <person name="Barry K.W."/>
            <person name="Bonito G."/>
            <person name="Buee M."/>
            <person name="Carver A."/>
            <person name="Chen C."/>
            <person name="Cichocki N."/>
            <person name="Clum A."/>
            <person name="Culley D."/>
            <person name="Crous P.W."/>
            <person name="Fauchery L."/>
            <person name="Girlanda M."/>
            <person name="Hayes R.D."/>
            <person name="Keri Z."/>
            <person name="LaButti K."/>
            <person name="Lipzen A."/>
            <person name="Lombard V."/>
            <person name="Magnuson J."/>
            <person name="Maillard F."/>
            <person name="Murat C."/>
            <person name="Nolan M."/>
            <person name="Ohm R.A."/>
            <person name="Pangilinan J."/>
            <person name="Pereira M.F."/>
            <person name="Perotto S."/>
            <person name="Peter M."/>
            <person name="Pfister S."/>
            <person name="Riley R."/>
            <person name="Sitrit Y."/>
            <person name="Stielow J.B."/>
            <person name="Szollosi G."/>
            <person name="Zifcakova L."/>
            <person name="Stursova M."/>
            <person name="Spatafora J.W."/>
            <person name="Tedersoo L."/>
            <person name="Vaario L.M."/>
            <person name="Yamada A."/>
            <person name="Yan M."/>
            <person name="Wang P."/>
            <person name="Xu J."/>
            <person name="Bruns T."/>
            <person name="Baldrian P."/>
            <person name="Vilgalys R."/>
            <person name="Dunand C."/>
            <person name="Henrissat B."/>
            <person name="Grigoriev I.V."/>
            <person name="Hibbett D."/>
            <person name="Nagy L.G."/>
            <person name="Martin F.M."/>
        </authorList>
    </citation>
    <scope>NUCLEOTIDE SEQUENCE</scope>
    <source>
        <strain evidence="6">UP504</strain>
    </source>
</reference>
<dbReference type="GO" id="GO:0005730">
    <property type="term" value="C:nucleolus"/>
    <property type="evidence" value="ECO:0007669"/>
    <property type="project" value="InterPro"/>
</dbReference>
<comment type="function">
    <text evidence="1">Involved in the biogenesis of the 60S ribosomal subunit.</text>
</comment>
<comment type="similarity">
    <text evidence="2">Belongs to the NSA1 family.</text>
</comment>
<dbReference type="InterPro" id="IPR015943">
    <property type="entry name" value="WD40/YVTN_repeat-like_dom_sf"/>
</dbReference>
<evidence type="ECO:0000256" key="5">
    <source>
        <dbReference type="SAM" id="MobiDB-lite"/>
    </source>
</evidence>
<sequence length="426" mass="46904">MRFRFFTGDDDGFVKSLTVSTQPDQDVPAPTNLDDTTAPTKARAVDRLAFRKLGDQRLLAVVRADGSASVHTIEDSNSMKLLYEWKEPRMRAGTSYIGLGLSETYTCTNAGHFRLTTLPLSATDSATSKASLPMRLCDFQLSPSYDSFAYGGDEVDLSVWDAERAFLAEPAVATPSNDTEGSVKKRKKPSSNVLFPGELWRAKNLPNDNLSLRQPVHVSSLTFLSQSPSSSNNPSHHIVTGSRLGSVRRYDTRAARRPVANWTQFQSVRKVQQGCAEHEVFVSDIKSNMYSVDTRNGRILCGYRSISGAVNSIAITPTHLASTSLDHFFRLHPAYGPPAVAGSQAPKPNKGETVVKVYMNSTPTAVVWDQEYASPLPEADDNNGILGKDTRESENDDEEDLWEGMDVVGAESDHEVSRPTSRRRRV</sequence>
<evidence type="ECO:0000313" key="6">
    <source>
        <dbReference type="EMBL" id="KAF9510398.1"/>
    </source>
</evidence>
<organism evidence="6 7">
    <name type="scientific">Hydnum rufescens UP504</name>
    <dbReference type="NCBI Taxonomy" id="1448309"/>
    <lineage>
        <taxon>Eukaryota</taxon>
        <taxon>Fungi</taxon>
        <taxon>Dikarya</taxon>
        <taxon>Basidiomycota</taxon>
        <taxon>Agaricomycotina</taxon>
        <taxon>Agaricomycetes</taxon>
        <taxon>Cantharellales</taxon>
        <taxon>Hydnaceae</taxon>
        <taxon>Hydnum</taxon>
    </lineage>
</organism>
<dbReference type="InterPro" id="IPR036322">
    <property type="entry name" value="WD40_repeat_dom_sf"/>
</dbReference>
<dbReference type="PANTHER" id="PTHR16038">
    <property type="entry name" value="NOP SEVEN ASSOCIATED PROTEIN 1"/>
    <property type="match status" value="1"/>
</dbReference>
<dbReference type="GO" id="GO:0042273">
    <property type="term" value="P:ribosomal large subunit biogenesis"/>
    <property type="evidence" value="ECO:0007669"/>
    <property type="project" value="InterPro"/>
</dbReference>
<dbReference type="InterPro" id="IPR037379">
    <property type="entry name" value="WDR74/Nsa1"/>
</dbReference>
<dbReference type="SUPFAM" id="SSF50978">
    <property type="entry name" value="WD40 repeat-like"/>
    <property type="match status" value="1"/>
</dbReference>
<dbReference type="Proteomes" id="UP000886523">
    <property type="component" value="Unassembled WGS sequence"/>
</dbReference>
<protein>
    <recommendedName>
        <fullName evidence="4">Ribosome biogenesis protein NSA1</fullName>
    </recommendedName>
</protein>
<dbReference type="Gene3D" id="2.130.10.10">
    <property type="entry name" value="YVTN repeat-like/Quinoprotein amine dehydrogenase"/>
    <property type="match status" value="1"/>
</dbReference>
<comment type="caution">
    <text evidence="6">The sequence shown here is derived from an EMBL/GenBank/DDBJ whole genome shotgun (WGS) entry which is preliminary data.</text>
</comment>
<dbReference type="EMBL" id="MU129017">
    <property type="protein sequence ID" value="KAF9510398.1"/>
    <property type="molecule type" value="Genomic_DNA"/>
</dbReference>
<name>A0A9P6DTC5_9AGAM</name>
<comment type="subunit">
    <text evidence="3">Component of the pre-66S ribosomal particle.</text>
</comment>
<dbReference type="PANTHER" id="PTHR16038:SF4">
    <property type="entry name" value="WD REPEAT-CONTAINING PROTEIN 74"/>
    <property type="match status" value="1"/>
</dbReference>
<evidence type="ECO:0000256" key="4">
    <source>
        <dbReference type="ARBA" id="ARBA00014234"/>
    </source>
</evidence>
<evidence type="ECO:0000313" key="7">
    <source>
        <dbReference type="Proteomes" id="UP000886523"/>
    </source>
</evidence>
<feature type="region of interest" description="Disordered" evidence="5">
    <location>
        <begin position="374"/>
        <end position="426"/>
    </location>
</feature>
<dbReference type="OrthoDB" id="18388at2759"/>
<accession>A0A9P6DTC5</accession>
<gene>
    <name evidence="6" type="ORF">BS47DRAFT_1300268</name>
</gene>
<dbReference type="AlphaFoldDB" id="A0A9P6DTC5"/>
<feature type="compositionally biased region" description="Acidic residues" evidence="5">
    <location>
        <begin position="394"/>
        <end position="403"/>
    </location>
</feature>
<proteinExistence type="inferred from homology"/>
<dbReference type="GO" id="GO:0030687">
    <property type="term" value="C:preribosome, large subunit precursor"/>
    <property type="evidence" value="ECO:0007669"/>
    <property type="project" value="TreeGrafter"/>
</dbReference>
<evidence type="ECO:0000256" key="1">
    <source>
        <dbReference type="ARBA" id="ARBA00002889"/>
    </source>
</evidence>